<evidence type="ECO:0000313" key="2">
    <source>
        <dbReference type="EMBL" id="PCH40617.1"/>
    </source>
</evidence>
<sequence>MDWEHIQPVHFTFDQDSSPGELLQRCYNELRNEAERLQIQHTELKNLCNEIEGTVVDQRGQIGAQQGNLYRIQGFVSNSQGDNSKLRLERDKELKQVERLREWIREEGRVPALPISPNDVLFPS</sequence>
<dbReference type="EMBL" id="KB468054">
    <property type="protein sequence ID" value="PCH40617.1"/>
    <property type="molecule type" value="Genomic_DNA"/>
</dbReference>
<dbReference type="Proteomes" id="UP000218811">
    <property type="component" value="Unassembled WGS sequence"/>
</dbReference>
<protein>
    <submittedName>
        <fullName evidence="2">Uncharacterized protein</fullName>
    </submittedName>
</protein>
<name>A0A2H3JWS4_WOLCO</name>
<proteinExistence type="predicted"/>
<feature type="coiled-coil region" evidence="1">
    <location>
        <begin position="20"/>
        <end position="54"/>
    </location>
</feature>
<accession>A0A2H3JWS4</accession>
<evidence type="ECO:0000256" key="1">
    <source>
        <dbReference type="SAM" id="Coils"/>
    </source>
</evidence>
<evidence type="ECO:0000313" key="3">
    <source>
        <dbReference type="Proteomes" id="UP000218811"/>
    </source>
</evidence>
<keyword evidence="3" id="KW-1185">Reference proteome</keyword>
<keyword evidence="1" id="KW-0175">Coiled coil</keyword>
<dbReference type="AlphaFoldDB" id="A0A2H3JWS4"/>
<reference evidence="2 3" key="1">
    <citation type="journal article" date="2012" name="Science">
        <title>The Paleozoic origin of enzymatic lignin decomposition reconstructed from 31 fungal genomes.</title>
        <authorList>
            <person name="Floudas D."/>
            <person name="Binder M."/>
            <person name="Riley R."/>
            <person name="Barry K."/>
            <person name="Blanchette R.A."/>
            <person name="Henrissat B."/>
            <person name="Martinez A.T."/>
            <person name="Otillar R."/>
            <person name="Spatafora J.W."/>
            <person name="Yadav J.S."/>
            <person name="Aerts A."/>
            <person name="Benoit I."/>
            <person name="Boyd A."/>
            <person name="Carlson A."/>
            <person name="Copeland A."/>
            <person name="Coutinho P.M."/>
            <person name="de Vries R.P."/>
            <person name="Ferreira P."/>
            <person name="Findley K."/>
            <person name="Foster B."/>
            <person name="Gaskell J."/>
            <person name="Glotzer D."/>
            <person name="Gorecki P."/>
            <person name="Heitman J."/>
            <person name="Hesse C."/>
            <person name="Hori C."/>
            <person name="Igarashi K."/>
            <person name="Jurgens J.A."/>
            <person name="Kallen N."/>
            <person name="Kersten P."/>
            <person name="Kohler A."/>
            <person name="Kuees U."/>
            <person name="Kumar T.K.A."/>
            <person name="Kuo A."/>
            <person name="LaButti K."/>
            <person name="Larrondo L.F."/>
            <person name="Lindquist E."/>
            <person name="Ling A."/>
            <person name="Lombard V."/>
            <person name="Lucas S."/>
            <person name="Lundell T."/>
            <person name="Martin R."/>
            <person name="McLaughlin D.J."/>
            <person name="Morgenstern I."/>
            <person name="Morin E."/>
            <person name="Murat C."/>
            <person name="Nagy L.G."/>
            <person name="Nolan M."/>
            <person name="Ohm R.A."/>
            <person name="Patyshakuliyeva A."/>
            <person name="Rokas A."/>
            <person name="Ruiz-Duenas F.J."/>
            <person name="Sabat G."/>
            <person name="Salamov A."/>
            <person name="Samejima M."/>
            <person name="Schmutz J."/>
            <person name="Slot J.C."/>
            <person name="St John F."/>
            <person name="Stenlid J."/>
            <person name="Sun H."/>
            <person name="Sun S."/>
            <person name="Syed K."/>
            <person name="Tsang A."/>
            <person name="Wiebenga A."/>
            <person name="Young D."/>
            <person name="Pisabarro A."/>
            <person name="Eastwood D.C."/>
            <person name="Martin F."/>
            <person name="Cullen D."/>
            <person name="Grigoriev I.V."/>
            <person name="Hibbett D.S."/>
        </authorList>
    </citation>
    <scope>NUCLEOTIDE SEQUENCE [LARGE SCALE GENOMIC DNA]</scope>
    <source>
        <strain evidence="2 3">MD-104</strain>
    </source>
</reference>
<gene>
    <name evidence="2" type="ORF">WOLCODRAFT_159297</name>
</gene>
<organism evidence="2 3">
    <name type="scientific">Wolfiporia cocos (strain MD-104)</name>
    <name type="common">Brown rot fungus</name>
    <dbReference type="NCBI Taxonomy" id="742152"/>
    <lineage>
        <taxon>Eukaryota</taxon>
        <taxon>Fungi</taxon>
        <taxon>Dikarya</taxon>
        <taxon>Basidiomycota</taxon>
        <taxon>Agaricomycotina</taxon>
        <taxon>Agaricomycetes</taxon>
        <taxon>Polyporales</taxon>
        <taxon>Phaeolaceae</taxon>
        <taxon>Wolfiporia</taxon>
    </lineage>
</organism>